<dbReference type="EMBL" id="JAVRRL010000085">
    <property type="protein sequence ID" value="KAK5108475.1"/>
    <property type="molecule type" value="Genomic_DNA"/>
</dbReference>
<name>A0AAN7YCX8_9PEZI</name>
<dbReference type="CDD" id="cd12148">
    <property type="entry name" value="fungal_TF_MHR"/>
    <property type="match status" value="1"/>
</dbReference>
<sequence length="252" mass="27869">MIHRKFLSRSFTNDTFAFTRRTCVAASKTILKEFRQTLLEDGPTLWIYHAFAVAAAITLGLDILHSSSHEIPYSEHESLVLEAMTSLENVDNSRIASRGARLLADLVKLIKAFKLSRGSSAASKRSYHTVADTEASGKRRKVDIGTLLHTLRDGTQSNGTCSNDRTAILERPAGQTRSQGRQLTRTRTATVPAVPTDPDYRRSDNRADGEIDTQPFASELEDIFTNLNAGFAGTNTDTFANLLNLSHNYSYT</sequence>
<reference evidence="2" key="1">
    <citation type="submission" date="2023-08" db="EMBL/GenBank/DDBJ databases">
        <title>Black Yeasts Isolated from many extreme environments.</title>
        <authorList>
            <person name="Coleine C."/>
            <person name="Stajich J.E."/>
            <person name="Selbmann L."/>
        </authorList>
    </citation>
    <scope>NUCLEOTIDE SEQUENCE</scope>
    <source>
        <strain evidence="2">CCFEE 5401</strain>
    </source>
</reference>
<comment type="caution">
    <text evidence="2">The sequence shown here is derived from an EMBL/GenBank/DDBJ whole genome shotgun (WGS) entry which is preliminary data.</text>
</comment>
<gene>
    <name evidence="2" type="ORF">LTR62_008293</name>
</gene>
<feature type="region of interest" description="Disordered" evidence="1">
    <location>
        <begin position="173"/>
        <end position="208"/>
    </location>
</feature>
<proteinExistence type="predicted"/>
<feature type="compositionally biased region" description="Polar residues" evidence="1">
    <location>
        <begin position="175"/>
        <end position="189"/>
    </location>
</feature>
<evidence type="ECO:0000313" key="2">
    <source>
        <dbReference type="EMBL" id="KAK5108475.1"/>
    </source>
</evidence>
<dbReference type="Proteomes" id="UP001310890">
    <property type="component" value="Unassembled WGS sequence"/>
</dbReference>
<evidence type="ECO:0000313" key="3">
    <source>
        <dbReference type="Proteomes" id="UP001310890"/>
    </source>
</evidence>
<organism evidence="2 3">
    <name type="scientific">Meristemomyces frigidus</name>
    <dbReference type="NCBI Taxonomy" id="1508187"/>
    <lineage>
        <taxon>Eukaryota</taxon>
        <taxon>Fungi</taxon>
        <taxon>Dikarya</taxon>
        <taxon>Ascomycota</taxon>
        <taxon>Pezizomycotina</taxon>
        <taxon>Dothideomycetes</taxon>
        <taxon>Dothideomycetidae</taxon>
        <taxon>Mycosphaerellales</taxon>
        <taxon>Teratosphaeriaceae</taxon>
        <taxon>Meristemomyces</taxon>
    </lineage>
</organism>
<protein>
    <submittedName>
        <fullName evidence="2">Uncharacterized protein</fullName>
    </submittedName>
</protein>
<dbReference type="AlphaFoldDB" id="A0AAN7YCX8"/>
<accession>A0AAN7YCX8</accession>
<feature type="compositionally biased region" description="Basic and acidic residues" evidence="1">
    <location>
        <begin position="198"/>
        <end position="208"/>
    </location>
</feature>
<evidence type="ECO:0000256" key="1">
    <source>
        <dbReference type="SAM" id="MobiDB-lite"/>
    </source>
</evidence>